<keyword evidence="2" id="KW-0732">Signal</keyword>
<evidence type="ECO:0000256" key="2">
    <source>
        <dbReference type="SAM" id="SignalP"/>
    </source>
</evidence>
<evidence type="ECO:0000313" key="4">
    <source>
        <dbReference type="Proteomes" id="UP000321580"/>
    </source>
</evidence>
<dbReference type="RefSeq" id="WP_147168947.1">
    <property type="nucleotide sequence ID" value="NZ_VOOR01000049.1"/>
</dbReference>
<evidence type="ECO:0000313" key="3">
    <source>
        <dbReference type="EMBL" id="TXB61660.1"/>
    </source>
</evidence>
<dbReference type="PROSITE" id="PS51257">
    <property type="entry name" value="PROKAR_LIPOPROTEIN"/>
    <property type="match status" value="1"/>
</dbReference>
<feature type="signal peptide" evidence="2">
    <location>
        <begin position="1"/>
        <end position="19"/>
    </location>
</feature>
<comment type="caution">
    <text evidence="3">The sequence shown here is derived from an EMBL/GenBank/DDBJ whole genome shotgun (WGS) entry which is preliminary data.</text>
</comment>
<proteinExistence type="predicted"/>
<dbReference type="AlphaFoldDB" id="A0A5C6RJ00"/>
<dbReference type="EMBL" id="VOOR01000049">
    <property type="protein sequence ID" value="TXB61660.1"/>
    <property type="molecule type" value="Genomic_DNA"/>
</dbReference>
<name>A0A5C6RJ00_9BACT</name>
<reference evidence="3 4" key="1">
    <citation type="submission" date="2019-08" db="EMBL/GenBank/DDBJ databases">
        <title>Genome of Phaeodactylibacter luteus.</title>
        <authorList>
            <person name="Bowman J.P."/>
        </authorList>
    </citation>
    <scope>NUCLEOTIDE SEQUENCE [LARGE SCALE GENOMIC DNA]</scope>
    <source>
        <strain evidence="3 4">KCTC 42180</strain>
    </source>
</reference>
<dbReference type="Proteomes" id="UP000321580">
    <property type="component" value="Unassembled WGS sequence"/>
</dbReference>
<gene>
    <name evidence="3" type="ORF">FRY97_17925</name>
</gene>
<protein>
    <recommendedName>
        <fullName evidence="5">Lipoprotein</fullName>
    </recommendedName>
</protein>
<organism evidence="3 4">
    <name type="scientific">Phaeodactylibacter luteus</name>
    <dbReference type="NCBI Taxonomy" id="1564516"/>
    <lineage>
        <taxon>Bacteria</taxon>
        <taxon>Pseudomonadati</taxon>
        <taxon>Bacteroidota</taxon>
        <taxon>Saprospiria</taxon>
        <taxon>Saprospirales</taxon>
        <taxon>Haliscomenobacteraceae</taxon>
        <taxon>Phaeodactylibacter</taxon>
    </lineage>
</organism>
<evidence type="ECO:0000256" key="1">
    <source>
        <dbReference type="SAM" id="MobiDB-lite"/>
    </source>
</evidence>
<keyword evidence="4" id="KW-1185">Reference proteome</keyword>
<dbReference type="OrthoDB" id="1495751at2"/>
<sequence>MRYYQLAPVLLLLLLSSCADDDRNKKAVDAAIQEEVDRRVNNYRKGRLQRCYEEAVREASTLADSILLIQARLSRDTAGKPPKPTRPERPELKTLNDSLLKIAPFLPQDSLRKLRRDSAQQD</sequence>
<feature type="chain" id="PRO_5023056410" description="Lipoprotein" evidence="2">
    <location>
        <begin position="20"/>
        <end position="122"/>
    </location>
</feature>
<feature type="region of interest" description="Disordered" evidence="1">
    <location>
        <begin position="74"/>
        <end position="93"/>
    </location>
</feature>
<evidence type="ECO:0008006" key="5">
    <source>
        <dbReference type="Google" id="ProtNLM"/>
    </source>
</evidence>
<accession>A0A5C6RJ00</accession>